<dbReference type="Gene3D" id="2.40.70.10">
    <property type="entry name" value="Acid Proteases"/>
    <property type="match status" value="2"/>
</dbReference>
<keyword evidence="2" id="KW-0732">Signal</keyword>
<dbReference type="GeneID" id="20666223"/>
<evidence type="ECO:0000256" key="1">
    <source>
        <dbReference type="ARBA" id="ARBA00007447"/>
    </source>
</evidence>
<dbReference type="eggNOG" id="KOG1339">
    <property type="taxonomic scope" value="Eukaryota"/>
</dbReference>
<name>W4KB90_HETIT</name>
<dbReference type="KEGG" id="hir:HETIRDRAFT_107207"/>
<dbReference type="InParanoid" id="W4KB90"/>
<dbReference type="PANTHER" id="PTHR47966">
    <property type="entry name" value="BETA-SITE APP-CLEAVING ENZYME, ISOFORM A-RELATED"/>
    <property type="match status" value="1"/>
</dbReference>
<dbReference type="InterPro" id="IPR033121">
    <property type="entry name" value="PEPTIDASE_A1"/>
</dbReference>
<dbReference type="InterPro" id="IPR001461">
    <property type="entry name" value="Aspartic_peptidase_A1"/>
</dbReference>
<dbReference type="InterPro" id="IPR021109">
    <property type="entry name" value="Peptidase_aspartic_dom_sf"/>
</dbReference>
<protein>
    <submittedName>
        <fullName evidence="4">Aspartic peptidase</fullName>
    </submittedName>
</protein>
<feature type="chain" id="PRO_5004845276" evidence="2">
    <location>
        <begin position="21"/>
        <end position="585"/>
    </location>
</feature>
<keyword evidence="5" id="KW-1185">Reference proteome</keyword>
<feature type="signal peptide" evidence="2">
    <location>
        <begin position="1"/>
        <end position="20"/>
    </location>
</feature>
<dbReference type="GO" id="GO:0004190">
    <property type="term" value="F:aspartic-type endopeptidase activity"/>
    <property type="evidence" value="ECO:0007669"/>
    <property type="project" value="InterPro"/>
</dbReference>
<evidence type="ECO:0000256" key="2">
    <source>
        <dbReference type="SAM" id="SignalP"/>
    </source>
</evidence>
<dbReference type="EMBL" id="KI925457">
    <property type="protein sequence ID" value="ETW83068.1"/>
    <property type="molecule type" value="Genomic_DNA"/>
</dbReference>
<dbReference type="RefSeq" id="XP_009545352.1">
    <property type="nucleotide sequence ID" value="XM_009547057.1"/>
</dbReference>
<dbReference type="Proteomes" id="UP000030671">
    <property type="component" value="Unassembled WGS sequence"/>
</dbReference>
<evidence type="ECO:0000313" key="5">
    <source>
        <dbReference type="Proteomes" id="UP000030671"/>
    </source>
</evidence>
<proteinExistence type="inferred from homology"/>
<gene>
    <name evidence="4" type="ORF">HETIRDRAFT_107207</name>
</gene>
<feature type="domain" description="Peptidase A1" evidence="3">
    <location>
        <begin position="74"/>
        <end position="418"/>
    </location>
</feature>
<accession>W4KB90</accession>
<dbReference type="HOGENOM" id="CLU_037038_0_0_1"/>
<dbReference type="Pfam" id="PF00026">
    <property type="entry name" value="Asp"/>
    <property type="match status" value="1"/>
</dbReference>
<dbReference type="PRINTS" id="PR00792">
    <property type="entry name" value="PEPSIN"/>
</dbReference>
<dbReference type="PROSITE" id="PS51767">
    <property type="entry name" value="PEPTIDASE_A1"/>
    <property type="match status" value="1"/>
</dbReference>
<dbReference type="PANTHER" id="PTHR47966:SF74">
    <property type="entry name" value="AGR407CP"/>
    <property type="match status" value="1"/>
</dbReference>
<evidence type="ECO:0000259" key="3">
    <source>
        <dbReference type="PROSITE" id="PS51767"/>
    </source>
</evidence>
<dbReference type="AlphaFoldDB" id="W4KB90"/>
<reference evidence="4 5" key="1">
    <citation type="journal article" date="2012" name="New Phytol.">
        <title>Insight into trade-off between wood decay and parasitism from the genome of a fungal forest pathogen.</title>
        <authorList>
            <person name="Olson A."/>
            <person name="Aerts A."/>
            <person name="Asiegbu F."/>
            <person name="Belbahri L."/>
            <person name="Bouzid O."/>
            <person name="Broberg A."/>
            <person name="Canback B."/>
            <person name="Coutinho P.M."/>
            <person name="Cullen D."/>
            <person name="Dalman K."/>
            <person name="Deflorio G."/>
            <person name="van Diepen L.T."/>
            <person name="Dunand C."/>
            <person name="Duplessis S."/>
            <person name="Durling M."/>
            <person name="Gonthier P."/>
            <person name="Grimwood J."/>
            <person name="Fossdal C.G."/>
            <person name="Hansson D."/>
            <person name="Henrissat B."/>
            <person name="Hietala A."/>
            <person name="Himmelstrand K."/>
            <person name="Hoffmeister D."/>
            <person name="Hogberg N."/>
            <person name="James T.Y."/>
            <person name="Karlsson M."/>
            <person name="Kohler A."/>
            <person name="Kues U."/>
            <person name="Lee Y.H."/>
            <person name="Lin Y.C."/>
            <person name="Lind M."/>
            <person name="Lindquist E."/>
            <person name="Lombard V."/>
            <person name="Lucas S."/>
            <person name="Lunden K."/>
            <person name="Morin E."/>
            <person name="Murat C."/>
            <person name="Park J."/>
            <person name="Raffaello T."/>
            <person name="Rouze P."/>
            <person name="Salamov A."/>
            <person name="Schmutz J."/>
            <person name="Solheim H."/>
            <person name="Stahlberg J."/>
            <person name="Velez H."/>
            <person name="de Vries R.P."/>
            <person name="Wiebenga A."/>
            <person name="Woodward S."/>
            <person name="Yakovlev I."/>
            <person name="Garbelotto M."/>
            <person name="Martin F."/>
            <person name="Grigoriev I.V."/>
            <person name="Stenlid J."/>
        </authorList>
    </citation>
    <scope>NUCLEOTIDE SEQUENCE [LARGE SCALE GENOMIC DNA]</scope>
    <source>
        <strain evidence="4 5">TC 32-1</strain>
    </source>
</reference>
<dbReference type="InterPro" id="IPR034164">
    <property type="entry name" value="Pepsin-like_dom"/>
</dbReference>
<organism evidence="4 5">
    <name type="scientific">Heterobasidion irregulare (strain TC 32-1)</name>
    <dbReference type="NCBI Taxonomy" id="747525"/>
    <lineage>
        <taxon>Eukaryota</taxon>
        <taxon>Fungi</taxon>
        <taxon>Dikarya</taxon>
        <taxon>Basidiomycota</taxon>
        <taxon>Agaricomycotina</taxon>
        <taxon>Agaricomycetes</taxon>
        <taxon>Russulales</taxon>
        <taxon>Bondarzewiaceae</taxon>
        <taxon>Heterobasidion</taxon>
        <taxon>Heterobasidion annosum species complex</taxon>
    </lineage>
</organism>
<dbReference type="CDD" id="cd05471">
    <property type="entry name" value="pepsin_like"/>
    <property type="match status" value="1"/>
</dbReference>
<comment type="similarity">
    <text evidence="1">Belongs to the peptidase A1 family.</text>
</comment>
<evidence type="ECO:0000313" key="4">
    <source>
        <dbReference type="EMBL" id="ETW83068.1"/>
    </source>
</evidence>
<dbReference type="SUPFAM" id="SSF50630">
    <property type="entry name" value="Acid proteases"/>
    <property type="match status" value="1"/>
</dbReference>
<dbReference type="GO" id="GO:0006508">
    <property type="term" value="P:proteolysis"/>
    <property type="evidence" value="ECO:0007669"/>
    <property type="project" value="InterPro"/>
</dbReference>
<dbReference type="OrthoDB" id="771136at2759"/>
<sequence length="585" mass="61583">MFLLPLALVFILAVLDVAWAGSRIGTVASPTVPHILHERIRRQVSQSTITNGTSASTNGSTIVPISLSKDQQTYYTLLSVGNISFRVSIDTASSDLWLFSSDCTSGACKSSPKYPLSYDSHSFVSVNGNSTTFNVSYADTSMASGFIAREKVDLGYLTIANQAFGLMNSSNVSFVDQVSGIMGLGFPRLSTINAKASNATPFFVQLAQQGQLDYPVFGVSLTRNASAGSLAVGAVDSSVVQNASSISWNEVVPFRPFKAESNSSSYLQWAIHLANISVGTNVITPQPTYPIPDSNLSIALLDVGTAGIFGPYQDVSRIFSVMSSSRLIDASSGTWAVPCDTNETMTFTFGDQNFTLLPLDYLIGPVSTDPNICLSWPQALPPSSDGIDWQFGSAFLRTVYTIFSYGITAKEAPMIGLYPLNPTNATPTATSEASLSALFSSLSLTVATALPNSLISAPMYTTPTYLFNTSVPTSAPVTGLATSTYAPLFFTINGGAVGAEKFNISALPQVSPSPTRATLILTDSSGVVHTSTSFAPTQSPQLGVPYGWDSGAQALRANLGTSMLLAGTLLCLLQLSGLGLGLGLV</sequence>